<accession>A0A8J7YAW3</accession>
<dbReference type="Pfam" id="PF26452">
    <property type="entry name" value="DUF8131"/>
    <property type="match status" value="1"/>
</dbReference>
<dbReference type="RefSeq" id="WP_220586426.1">
    <property type="nucleotide sequence ID" value="NZ_RKLQ01000001.1"/>
</dbReference>
<feature type="transmembrane region" description="Helical" evidence="1">
    <location>
        <begin position="31"/>
        <end position="49"/>
    </location>
</feature>
<evidence type="ECO:0000313" key="3">
    <source>
        <dbReference type="EMBL" id="MBX0302177.1"/>
    </source>
</evidence>
<comment type="caution">
    <text evidence="3">The sequence shown here is derived from an EMBL/GenBank/DDBJ whole genome shotgun (WGS) entry which is preliminary data.</text>
</comment>
<name>A0A8J7YAW3_9EURY</name>
<dbReference type="AlphaFoldDB" id="A0A8J7YAW3"/>
<organism evidence="3 4">
    <name type="scientific">Haloarcula salinisoli</name>
    <dbReference type="NCBI Taxonomy" id="2487746"/>
    <lineage>
        <taxon>Archaea</taxon>
        <taxon>Methanobacteriati</taxon>
        <taxon>Methanobacteriota</taxon>
        <taxon>Stenosarchaea group</taxon>
        <taxon>Halobacteria</taxon>
        <taxon>Halobacteriales</taxon>
        <taxon>Haloarculaceae</taxon>
        <taxon>Haloarcula</taxon>
    </lineage>
</organism>
<dbReference type="EMBL" id="RKLQ01000001">
    <property type="protein sequence ID" value="MBX0302177.1"/>
    <property type="molecule type" value="Genomic_DNA"/>
</dbReference>
<keyword evidence="1" id="KW-0812">Transmembrane</keyword>
<keyword evidence="4" id="KW-1185">Reference proteome</keyword>
<reference evidence="3" key="1">
    <citation type="submission" date="2021-06" db="EMBL/GenBank/DDBJ databases">
        <title>Halomicroarcula sp. F24A a new haloarchaeum isolated from saline soil.</title>
        <authorList>
            <person name="Duran-Viseras A."/>
            <person name="Sanchez-Porro C."/>
            <person name="Ventosa A."/>
        </authorList>
    </citation>
    <scope>NUCLEOTIDE SEQUENCE</scope>
    <source>
        <strain evidence="3">F24A</strain>
    </source>
</reference>
<feature type="domain" description="DUF8131" evidence="2">
    <location>
        <begin position="3"/>
        <end position="57"/>
    </location>
</feature>
<gene>
    <name evidence="3" type="ORF">EGD98_00675</name>
</gene>
<feature type="transmembrane region" description="Helical" evidence="1">
    <location>
        <begin position="7"/>
        <end position="25"/>
    </location>
</feature>
<protein>
    <recommendedName>
        <fullName evidence="2">DUF8131 domain-containing protein</fullName>
    </recommendedName>
</protein>
<evidence type="ECO:0000313" key="4">
    <source>
        <dbReference type="Proteomes" id="UP000783863"/>
    </source>
</evidence>
<dbReference type="Proteomes" id="UP000783863">
    <property type="component" value="Unassembled WGS sequence"/>
</dbReference>
<keyword evidence="1" id="KW-1133">Transmembrane helix</keyword>
<sequence>MSTSSPRLVTLLALLGLAPVAYYILGTGRTIVALSLVSVVIIAASLYLMTADHEGQAT</sequence>
<proteinExistence type="predicted"/>
<dbReference type="InterPro" id="IPR058444">
    <property type="entry name" value="DUF8131"/>
</dbReference>
<evidence type="ECO:0000259" key="2">
    <source>
        <dbReference type="Pfam" id="PF26452"/>
    </source>
</evidence>
<keyword evidence="1" id="KW-0472">Membrane</keyword>
<evidence type="ECO:0000256" key="1">
    <source>
        <dbReference type="SAM" id="Phobius"/>
    </source>
</evidence>